<keyword evidence="9" id="KW-0718">Serine biosynthesis</keyword>
<evidence type="ECO:0000256" key="4">
    <source>
        <dbReference type="ARBA" id="ARBA00012640"/>
    </source>
</evidence>
<evidence type="ECO:0000256" key="2">
    <source>
        <dbReference type="ARBA" id="ARBA00005135"/>
    </source>
</evidence>
<dbReference type="Gene3D" id="3.40.50.1000">
    <property type="entry name" value="HAD superfamily/HAD-like"/>
    <property type="match status" value="1"/>
</dbReference>
<evidence type="ECO:0000256" key="6">
    <source>
        <dbReference type="ARBA" id="ARBA00022723"/>
    </source>
</evidence>
<evidence type="ECO:0000256" key="9">
    <source>
        <dbReference type="ARBA" id="ARBA00023299"/>
    </source>
</evidence>
<dbReference type="AlphaFoldDB" id="A0A1X2HFJ3"/>
<dbReference type="STRING" id="13706.A0A1X2HFJ3"/>
<dbReference type="SFLD" id="SFLDF00029">
    <property type="entry name" value="phosphoserine_phosphatase"/>
    <property type="match status" value="1"/>
</dbReference>
<dbReference type="PROSITE" id="PS51382">
    <property type="entry name" value="SPX"/>
    <property type="match status" value="1"/>
</dbReference>
<dbReference type="SFLD" id="SFLDG01137">
    <property type="entry name" value="C1.6.1:_Phosphoserine_Phosphat"/>
    <property type="match status" value="1"/>
</dbReference>
<accession>A0A1X2HFJ3</accession>
<evidence type="ECO:0000259" key="12">
    <source>
        <dbReference type="PROSITE" id="PS51382"/>
    </source>
</evidence>
<dbReference type="GO" id="GO:0005737">
    <property type="term" value="C:cytoplasm"/>
    <property type="evidence" value="ECO:0007669"/>
    <property type="project" value="TreeGrafter"/>
</dbReference>
<name>A0A1X2HFJ3_SYNRA</name>
<dbReference type="InterPro" id="IPR023214">
    <property type="entry name" value="HAD_sf"/>
</dbReference>
<reference evidence="13 14" key="1">
    <citation type="submission" date="2016-07" db="EMBL/GenBank/DDBJ databases">
        <title>Pervasive Adenine N6-methylation of Active Genes in Fungi.</title>
        <authorList>
            <consortium name="DOE Joint Genome Institute"/>
            <person name="Mondo S.J."/>
            <person name="Dannebaum R.O."/>
            <person name="Kuo R.C."/>
            <person name="Labutti K."/>
            <person name="Haridas S."/>
            <person name="Kuo A."/>
            <person name="Salamov A."/>
            <person name="Ahrendt S.R."/>
            <person name="Lipzen A."/>
            <person name="Sullivan W."/>
            <person name="Andreopoulos W.B."/>
            <person name="Clum A."/>
            <person name="Lindquist E."/>
            <person name="Daum C."/>
            <person name="Ramamoorthy G.K."/>
            <person name="Gryganskyi A."/>
            <person name="Culley D."/>
            <person name="Magnuson J.K."/>
            <person name="James T.Y."/>
            <person name="O'Malley M.A."/>
            <person name="Stajich J.E."/>
            <person name="Spatafora J.W."/>
            <person name="Visel A."/>
            <person name="Grigoriev I.V."/>
        </authorList>
    </citation>
    <scope>NUCLEOTIDE SEQUENCE [LARGE SCALE GENOMIC DNA]</scope>
    <source>
        <strain evidence="13 14">NRRL 2496</strain>
    </source>
</reference>
<evidence type="ECO:0000256" key="1">
    <source>
        <dbReference type="ARBA" id="ARBA00001946"/>
    </source>
</evidence>
<keyword evidence="14" id="KW-1185">Reference proteome</keyword>
<feature type="active site" description="Nucleophile" evidence="11">
    <location>
        <position position="428"/>
    </location>
</feature>
<evidence type="ECO:0000256" key="5">
    <source>
        <dbReference type="ARBA" id="ARBA00022605"/>
    </source>
</evidence>
<comment type="pathway">
    <text evidence="2">Amino-acid biosynthesis; L-serine biosynthesis; L-serine from 3-phospho-D-glycerate: step 3/3.</text>
</comment>
<dbReference type="SFLD" id="SFLDS00003">
    <property type="entry name" value="Haloacid_Dehalogenase"/>
    <property type="match status" value="1"/>
</dbReference>
<dbReference type="GO" id="GO:0000287">
    <property type="term" value="F:magnesium ion binding"/>
    <property type="evidence" value="ECO:0007669"/>
    <property type="project" value="TreeGrafter"/>
</dbReference>
<dbReference type="FunFam" id="3.40.50.1000:FF:000143">
    <property type="entry name" value="Phosphoserine phosphatase serb"/>
    <property type="match status" value="1"/>
</dbReference>
<dbReference type="Proteomes" id="UP000242180">
    <property type="component" value="Unassembled WGS sequence"/>
</dbReference>
<comment type="cofactor">
    <cofactor evidence="1">
        <name>Mg(2+)</name>
        <dbReference type="ChEBI" id="CHEBI:18420"/>
    </cofactor>
</comment>
<dbReference type="OrthoDB" id="27226at2759"/>
<sequence length="643" mass="71376">MKFGKYLEERKAELPPEYAAHSIDYTQLKTLLKSTVYQHSIRADPPAHVALAQVMSTRLASLQSAETGFLNALEADIQRASAFFDQESQRLASLLKDDSQPLPLLQRILTLERFVFLNYTGITKILKKNDRHSGLCLSEPCLRRVATLPLVRAEELSKLKQTVMERLSQQQQVQPHDLLLAPASPAMMRSRSQQKLVPSSVLPPTLVGPNQKVLVSMAGPHGTDIIGAVLECLARHPCDINDCMLSRLYHNVTFGVLITLRSDNVAIFRDLADAAQKWDAALTFDVPDTQALEPSVRHHQETQDQVKPKSANEEVTEIYLPPSLEEAPYSGRIKYAASILNQNGIQPAFLNGWTQLCLKYRISVEKLSRLNKDGTILSCADFRLSIPNTVDMNKLRTDLFELSAQNLTDIALQPDDVFRKNKRLVVFDMDSTLIQQEVIDEIARYAGVVDQVAAITEAAMNGEIDFKESLRRRVALLNGTSVSVIDKVKQVLTFTEGARFLCRALKKLGFKLAVISGGFIPLANYVKAELGLDYAFANQLKVSWDGLTLTGETVGPIVDGIRKAELLDVIAQAEGVTPEQVIAVGDGANDLWMLNKAGLGIAFNAKPRVQEQAPSRINQKSLKYVLTLLGYSEQDMEQLHSSY</sequence>
<evidence type="ECO:0000256" key="8">
    <source>
        <dbReference type="ARBA" id="ARBA00022842"/>
    </source>
</evidence>
<dbReference type="SFLD" id="SFLDG01136">
    <property type="entry name" value="C1.6:_Phosphoserine_Phosphatas"/>
    <property type="match status" value="1"/>
</dbReference>
<dbReference type="PANTHER" id="PTHR43344">
    <property type="entry name" value="PHOSPHOSERINE PHOSPHATASE"/>
    <property type="match status" value="1"/>
</dbReference>
<dbReference type="InterPro" id="IPR050582">
    <property type="entry name" value="HAD-like_SerB"/>
</dbReference>
<dbReference type="Pfam" id="PF13740">
    <property type="entry name" value="ACT_6"/>
    <property type="match status" value="1"/>
</dbReference>
<dbReference type="GO" id="GO:0006564">
    <property type="term" value="P:L-serine biosynthetic process"/>
    <property type="evidence" value="ECO:0007669"/>
    <property type="project" value="UniProtKB-KW"/>
</dbReference>
<evidence type="ECO:0000256" key="3">
    <source>
        <dbReference type="ARBA" id="ARBA00009184"/>
    </source>
</evidence>
<protein>
    <recommendedName>
        <fullName evidence="4">phosphoserine phosphatase</fullName>
        <ecNumber evidence="4">3.1.3.3</ecNumber>
    </recommendedName>
    <alternativeName>
        <fullName evidence="10">O-phosphoserine phosphohydrolase</fullName>
    </alternativeName>
</protein>
<keyword evidence="8" id="KW-0460">Magnesium</keyword>
<gene>
    <name evidence="13" type="ORF">BCR43DRAFT_490255</name>
</gene>
<dbReference type="CDD" id="cd14447">
    <property type="entry name" value="SPX"/>
    <property type="match status" value="1"/>
</dbReference>
<dbReference type="InterPro" id="IPR036412">
    <property type="entry name" value="HAD-like_sf"/>
</dbReference>
<dbReference type="InterPro" id="IPR004469">
    <property type="entry name" value="PSP"/>
</dbReference>
<dbReference type="GO" id="GO:0036424">
    <property type="term" value="F:L-phosphoserine phosphatase activity"/>
    <property type="evidence" value="ECO:0007669"/>
    <property type="project" value="InterPro"/>
</dbReference>
<dbReference type="InParanoid" id="A0A1X2HFJ3"/>
<dbReference type="Pfam" id="PF00702">
    <property type="entry name" value="Hydrolase"/>
    <property type="match status" value="1"/>
</dbReference>
<evidence type="ECO:0000256" key="7">
    <source>
        <dbReference type="ARBA" id="ARBA00022801"/>
    </source>
</evidence>
<dbReference type="PANTHER" id="PTHR43344:SF2">
    <property type="entry name" value="PHOSPHOSERINE PHOSPHATASE"/>
    <property type="match status" value="1"/>
</dbReference>
<dbReference type="NCBIfam" id="TIGR01488">
    <property type="entry name" value="HAD-SF-IB"/>
    <property type="match status" value="1"/>
</dbReference>
<keyword evidence="7" id="KW-0378">Hydrolase</keyword>
<evidence type="ECO:0000256" key="11">
    <source>
        <dbReference type="PIRSR" id="PIRSR604469-1"/>
    </source>
</evidence>
<dbReference type="UniPathway" id="UPA00135">
    <property type="reaction ID" value="UER00198"/>
</dbReference>
<keyword evidence="5" id="KW-0028">Amino-acid biosynthesis</keyword>
<comment type="caution">
    <text evidence="13">The sequence shown here is derived from an EMBL/GenBank/DDBJ whole genome shotgun (WGS) entry which is preliminary data.</text>
</comment>
<evidence type="ECO:0000256" key="10">
    <source>
        <dbReference type="ARBA" id="ARBA00031693"/>
    </source>
</evidence>
<dbReference type="OMA" id="ARHPCDI"/>
<dbReference type="SUPFAM" id="SSF56784">
    <property type="entry name" value="HAD-like"/>
    <property type="match status" value="1"/>
</dbReference>
<dbReference type="EMBL" id="MCGN01000004">
    <property type="protein sequence ID" value="ORY97724.1"/>
    <property type="molecule type" value="Genomic_DNA"/>
</dbReference>
<dbReference type="InterPro" id="IPR004331">
    <property type="entry name" value="SPX_dom"/>
</dbReference>
<evidence type="ECO:0000313" key="13">
    <source>
        <dbReference type="EMBL" id="ORY97724.1"/>
    </source>
</evidence>
<feature type="active site" description="Proton donor" evidence="11">
    <location>
        <position position="430"/>
    </location>
</feature>
<evidence type="ECO:0000313" key="14">
    <source>
        <dbReference type="Proteomes" id="UP000242180"/>
    </source>
</evidence>
<dbReference type="CDD" id="cd07500">
    <property type="entry name" value="HAD_PSP"/>
    <property type="match status" value="1"/>
</dbReference>
<organism evidence="13 14">
    <name type="scientific">Syncephalastrum racemosum</name>
    <name type="common">Filamentous fungus</name>
    <dbReference type="NCBI Taxonomy" id="13706"/>
    <lineage>
        <taxon>Eukaryota</taxon>
        <taxon>Fungi</taxon>
        <taxon>Fungi incertae sedis</taxon>
        <taxon>Mucoromycota</taxon>
        <taxon>Mucoromycotina</taxon>
        <taxon>Mucoromycetes</taxon>
        <taxon>Mucorales</taxon>
        <taxon>Syncephalastraceae</taxon>
        <taxon>Syncephalastrum</taxon>
    </lineage>
</organism>
<feature type="domain" description="SPX" evidence="12">
    <location>
        <begin position="1"/>
        <end position="143"/>
    </location>
</feature>
<dbReference type="NCBIfam" id="TIGR00338">
    <property type="entry name" value="serB"/>
    <property type="match status" value="1"/>
</dbReference>
<keyword evidence="6" id="KW-0479">Metal-binding</keyword>
<proteinExistence type="inferred from homology"/>
<comment type="similarity">
    <text evidence="3">Belongs to the HAD-like hydrolase superfamily. SerB family.</text>
</comment>
<dbReference type="EC" id="3.1.3.3" evidence="4"/>